<keyword evidence="2" id="KW-1003">Cell membrane</keyword>
<evidence type="ECO:0000256" key="6">
    <source>
        <dbReference type="SAM" id="MobiDB-lite"/>
    </source>
</evidence>
<feature type="compositionally biased region" description="Basic and acidic residues" evidence="6">
    <location>
        <begin position="312"/>
        <end position="328"/>
    </location>
</feature>
<keyword evidence="4 7" id="KW-1133">Transmembrane helix</keyword>
<feature type="transmembrane region" description="Helical" evidence="7">
    <location>
        <begin position="105"/>
        <end position="129"/>
    </location>
</feature>
<evidence type="ECO:0000256" key="5">
    <source>
        <dbReference type="ARBA" id="ARBA00023136"/>
    </source>
</evidence>
<dbReference type="PANTHER" id="PTHR30213:SF0">
    <property type="entry name" value="UPF0761 MEMBRANE PROTEIN YIHY"/>
    <property type="match status" value="1"/>
</dbReference>
<dbReference type="RefSeq" id="WP_217776273.1">
    <property type="nucleotide sequence ID" value="NZ_JAHRWL010000001.1"/>
</dbReference>
<keyword evidence="3 7" id="KW-0812">Transmembrane</keyword>
<dbReference type="Proteomes" id="UP001166293">
    <property type="component" value="Unassembled WGS sequence"/>
</dbReference>
<keyword evidence="5 7" id="KW-0472">Membrane</keyword>
<feature type="transmembrane region" description="Helical" evidence="7">
    <location>
        <begin position="141"/>
        <end position="168"/>
    </location>
</feature>
<evidence type="ECO:0000256" key="4">
    <source>
        <dbReference type="ARBA" id="ARBA00022989"/>
    </source>
</evidence>
<dbReference type="NCBIfam" id="TIGR00765">
    <property type="entry name" value="yihY_not_rbn"/>
    <property type="match status" value="1"/>
</dbReference>
<protein>
    <submittedName>
        <fullName evidence="8">YihY/virulence factor BrkB family protein</fullName>
    </submittedName>
</protein>
<gene>
    <name evidence="8" type="ORF">KUH32_01355</name>
</gene>
<dbReference type="Pfam" id="PF03631">
    <property type="entry name" value="Virul_fac_BrkB"/>
    <property type="match status" value="1"/>
</dbReference>
<name>A0ABS6N3P9_9RHOB</name>
<keyword evidence="9" id="KW-1185">Reference proteome</keyword>
<evidence type="ECO:0000256" key="7">
    <source>
        <dbReference type="SAM" id="Phobius"/>
    </source>
</evidence>
<comment type="caution">
    <text evidence="8">The sequence shown here is derived from an EMBL/GenBank/DDBJ whole genome shotgun (WGS) entry which is preliminary data.</text>
</comment>
<feature type="transmembrane region" description="Helical" evidence="7">
    <location>
        <begin position="34"/>
        <end position="64"/>
    </location>
</feature>
<evidence type="ECO:0000313" key="9">
    <source>
        <dbReference type="Proteomes" id="UP001166293"/>
    </source>
</evidence>
<feature type="transmembrane region" description="Helical" evidence="7">
    <location>
        <begin position="188"/>
        <end position="207"/>
    </location>
</feature>
<dbReference type="InterPro" id="IPR017039">
    <property type="entry name" value="Virul_fac_BrkB"/>
</dbReference>
<feature type="transmembrane region" description="Helical" evidence="7">
    <location>
        <begin position="219"/>
        <end position="241"/>
    </location>
</feature>
<dbReference type="PIRSF" id="PIRSF035875">
    <property type="entry name" value="RNase_BN"/>
    <property type="match status" value="1"/>
</dbReference>
<accession>A0ABS6N3P9</accession>
<evidence type="ECO:0000256" key="2">
    <source>
        <dbReference type="ARBA" id="ARBA00022475"/>
    </source>
</evidence>
<evidence type="ECO:0000256" key="1">
    <source>
        <dbReference type="ARBA" id="ARBA00004651"/>
    </source>
</evidence>
<reference evidence="8" key="1">
    <citation type="submission" date="2021-06" db="EMBL/GenBank/DDBJ databases">
        <title>Thalassococcus sp. CAU 1522 isolated from sea sand, Republic of Korea.</title>
        <authorList>
            <person name="Kim W."/>
        </authorList>
    </citation>
    <scope>NUCLEOTIDE SEQUENCE</scope>
    <source>
        <strain evidence="8">CAU 1522</strain>
    </source>
</reference>
<proteinExistence type="predicted"/>
<feature type="transmembrane region" description="Helical" evidence="7">
    <location>
        <begin position="253"/>
        <end position="277"/>
    </location>
</feature>
<evidence type="ECO:0000313" key="8">
    <source>
        <dbReference type="EMBL" id="MBV2358408.1"/>
    </source>
</evidence>
<sequence length="328" mass="34623">MTHGRNATHPQEIPARGWLDVARRVWARQSKVNLGLLAAGIAFYGLLSLFPGLTALVAITGLVFDSSLLIDHSQTIAAVLPESARELVLGQLREVLGGDAASLTLAALFTLAVSLFSASRAVGNLIAGLNVVYEENETRGIIALTGLNIVLTVSLVLAFLVSLLAIAALPVLAGWLGALVPGDLILMVRWPILLAIAATGIAVLYRFGPDRRAAKWRWLSPGATLACLLWVAGSLGFNVYVQTFGSYNETFGALGGVIVLLTWLWLSAFILLLGALVDAELEAQTARDSTIGPDRPMGQRGAVKADTVAHGPSRDRIGPPSEVRGHGS</sequence>
<comment type="subcellular location">
    <subcellularLocation>
        <location evidence="1">Cell membrane</location>
        <topology evidence="1">Multi-pass membrane protein</topology>
    </subcellularLocation>
</comment>
<dbReference type="PANTHER" id="PTHR30213">
    <property type="entry name" value="INNER MEMBRANE PROTEIN YHJD"/>
    <property type="match status" value="1"/>
</dbReference>
<evidence type="ECO:0000256" key="3">
    <source>
        <dbReference type="ARBA" id="ARBA00022692"/>
    </source>
</evidence>
<dbReference type="EMBL" id="JAHRWL010000001">
    <property type="protein sequence ID" value="MBV2358408.1"/>
    <property type="molecule type" value="Genomic_DNA"/>
</dbReference>
<organism evidence="8 9">
    <name type="scientific">Thalassococcus arenae</name>
    <dbReference type="NCBI Taxonomy" id="2851652"/>
    <lineage>
        <taxon>Bacteria</taxon>
        <taxon>Pseudomonadati</taxon>
        <taxon>Pseudomonadota</taxon>
        <taxon>Alphaproteobacteria</taxon>
        <taxon>Rhodobacterales</taxon>
        <taxon>Roseobacteraceae</taxon>
        <taxon>Thalassococcus</taxon>
    </lineage>
</organism>
<feature type="region of interest" description="Disordered" evidence="6">
    <location>
        <begin position="288"/>
        <end position="328"/>
    </location>
</feature>